<dbReference type="Pfam" id="PF00646">
    <property type="entry name" value="F-box"/>
    <property type="match status" value="1"/>
</dbReference>
<dbReference type="SUPFAM" id="SSF81383">
    <property type="entry name" value="F-box domain"/>
    <property type="match status" value="1"/>
</dbReference>
<organism evidence="1 2">
    <name type="scientific">Nicotiana tabacum</name>
    <name type="common">Common tobacco</name>
    <dbReference type="NCBI Taxonomy" id="4097"/>
    <lineage>
        <taxon>Eukaryota</taxon>
        <taxon>Viridiplantae</taxon>
        <taxon>Streptophyta</taxon>
        <taxon>Embryophyta</taxon>
        <taxon>Tracheophyta</taxon>
        <taxon>Spermatophyta</taxon>
        <taxon>Magnoliopsida</taxon>
        <taxon>eudicotyledons</taxon>
        <taxon>Gunneridae</taxon>
        <taxon>Pentapetalae</taxon>
        <taxon>asterids</taxon>
        <taxon>lamiids</taxon>
        <taxon>Solanales</taxon>
        <taxon>Solanaceae</taxon>
        <taxon>Nicotianoideae</taxon>
        <taxon>Nicotianeae</taxon>
        <taxon>Nicotiana</taxon>
    </lineage>
</organism>
<proteinExistence type="predicted"/>
<dbReference type="InterPro" id="IPR036047">
    <property type="entry name" value="F-box-like_dom_sf"/>
</dbReference>
<dbReference type="PANTHER" id="PTHR31111">
    <property type="entry name" value="BNAA05G37150D PROTEIN-RELATED"/>
    <property type="match status" value="1"/>
</dbReference>
<dbReference type="PANTHER" id="PTHR31111:SF136">
    <property type="entry name" value="F-BOX ASSOCIATED DOMAIN-CONTAINING PROTEIN"/>
    <property type="match status" value="1"/>
</dbReference>
<reference evidence="2" key="2">
    <citation type="submission" date="2025-08" db="UniProtKB">
        <authorList>
            <consortium name="RefSeq"/>
        </authorList>
    </citation>
    <scope>IDENTIFICATION</scope>
</reference>
<accession>A0A1S4D794</accession>
<dbReference type="Proteomes" id="UP000790787">
    <property type="component" value="Chromosome 3"/>
</dbReference>
<protein>
    <submittedName>
        <fullName evidence="2">F-box protein At5g52610</fullName>
    </submittedName>
</protein>
<dbReference type="OrthoDB" id="913616at2759"/>
<evidence type="ECO:0000313" key="1">
    <source>
        <dbReference type="Proteomes" id="UP000790787"/>
    </source>
</evidence>
<gene>
    <name evidence="2" type="primary">LOC107826744</name>
</gene>
<dbReference type="InterPro" id="IPR013187">
    <property type="entry name" value="F-box-assoc_dom_typ3"/>
</dbReference>
<dbReference type="PaxDb" id="4097-A0A1S4D794"/>
<dbReference type="GeneID" id="107826744"/>
<dbReference type="KEGG" id="nta:107826744"/>
<evidence type="ECO:0000313" key="2">
    <source>
        <dbReference type="RefSeq" id="XP_016509257.1"/>
    </source>
</evidence>
<dbReference type="InterPro" id="IPR017451">
    <property type="entry name" value="F-box-assoc_interact_dom"/>
</dbReference>
<reference evidence="1" key="1">
    <citation type="journal article" date="2014" name="Nat. Commun.">
        <title>The tobacco genome sequence and its comparison with those of tomato and potato.</title>
        <authorList>
            <person name="Sierro N."/>
            <person name="Battey J.N."/>
            <person name="Ouadi S."/>
            <person name="Bakaher N."/>
            <person name="Bovet L."/>
            <person name="Willig A."/>
            <person name="Goepfert S."/>
            <person name="Peitsch M.C."/>
            <person name="Ivanov N.V."/>
        </authorList>
    </citation>
    <scope>NUCLEOTIDE SEQUENCE [LARGE SCALE GENOMIC DNA]</scope>
</reference>
<dbReference type="NCBIfam" id="TIGR01640">
    <property type="entry name" value="F_box_assoc_1"/>
    <property type="match status" value="1"/>
</dbReference>
<name>A0A1S4D794_TOBAC</name>
<keyword evidence="1" id="KW-1185">Reference proteome</keyword>
<dbReference type="RefSeq" id="XP_016509257.1">
    <property type="nucleotide sequence ID" value="XM_016653771.1"/>
</dbReference>
<sequence>MELPEAMVMEGLLRLPLKCLCRYMCVSKTWCSIISGINKLHIVHNLSIVISNFGCSTWSSLFQSRLGLTIPPPPPPPFIKQQLGGGEYDSAEIGFTQVINGLLCFYTPAPAGDLTLCNYYTFETRKLPLPRFYRWTHKSQFYLGFDPLTGSYKLLSLGCLRDHDVLIYREILTLGGVNDEEDITVGTWIKMCPVGFLPGIDVLSTPSVCINQFLYWLVECKDNTRKILAFNLTAHHLYDIPLPKHLTGFDQLTDLSTARIVNFNGCLAVGCLENARADAVTLNFWEWNSRRCWIQYSITLPEEIVSCNRESWCSVGNLPTGEILLTNPKANDDSDFTPIYSCDHYTREFQRVVVGKFPPCMVAAGEKSSLQISCVLKLY</sequence>
<dbReference type="InterPro" id="IPR001810">
    <property type="entry name" value="F-box_dom"/>
</dbReference>
<dbReference type="Pfam" id="PF08268">
    <property type="entry name" value="FBA_3"/>
    <property type="match status" value="1"/>
</dbReference>
<dbReference type="AlphaFoldDB" id="A0A1S4D794"/>